<dbReference type="SMART" id="SM00342">
    <property type="entry name" value="HTH_ARAC"/>
    <property type="match status" value="1"/>
</dbReference>
<accession>A0A918RP53</accession>
<dbReference type="PANTHER" id="PTHR47894">
    <property type="entry name" value="HTH-TYPE TRANSCRIPTIONAL REGULATOR GADX"/>
    <property type="match status" value="1"/>
</dbReference>
<reference evidence="5" key="2">
    <citation type="submission" date="2020-09" db="EMBL/GenBank/DDBJ databases">
        <authorList>
            <person name="Sun Q."/>
            <person name="Kim S."/>
        </authorList>
    </citation>
    <scope>NUCLEOTIDE SEQUENCE</scope>
    <source>
        <strain evidence="5">KCTC 12711</strain>
    </source>
</reference>
<dbReference type="InterPro" id="IPR020449">
    <property type="entry name" value="Tscrpt_reg_AraC-type_HTH"/>
</dbReference>
<dbReference type="SUPFAM" id="SSF46689">
    <property type="entry name" value="Homeodomain-like"/>
    <property type="match status" value="1"/>
</dbReference>
<keyword evidence="1" id="KW-0805">Transcription regulation</keyword>
<organism evidence="5 6">
    <name type="scientific">Arenicella chitinivorans</name>
    <dbReference type="NCBI Taxonomy" id="1329800"/>
    <lineage>
        <taxon>Bacteria</taxon>
        <taxon>Pseudomonadati</taxon>
        <taxon>Pseudomonadota</taxon>
        <taxon>Gammaproteobacteria</taxon>
        <taxon>Arenicellales</taxon>
        <taxon>Arenicellaceae</taxon>
        <taxon>Arenicella</taxon>
    </lineage>
</organism>
<dbReference type="PRINTS" id="PR00032">
    <property type="entry name" value="HTHARAC"/>
</dbReference>
<sequence>MSQITSLYVHKVLSHASEGVETEDLLLHLGLAPDGTVNPKLMVPADTFYDFFATLAGRDPDGVTLPLRIGATMRSDDYGAFGLAWKSAPTLRGSFHRSERYGHVLGSAETYSLQESKDGWYFNLEKAGDGRLGMLLSNEASMSAVDVICNEVSVADFKPLAVLFKHSPRGDVAVFEAHFGCPVHFESGRDALLLSAESIDAPNKLGDETIAKFFDTHLEKELAAIKNNDGLEQHVRRAVAQCLSEGVPTLSLIASQLGMGSRTLQRRLSDGGHSFQSVVDMARRDLAKRLLRETGYSLAEVAFLTGFSEQSAFTRAFKRWAGQTPRSYKLGASQR</sequence>
<dbReference type="RefSeq" id="WP_189399075.1">
    <property type="nucleotide sequence ID" value="NZ_BMXA01000002.1"/>
</dbReference>
<dbReference type="AlphaFoldDB" id="A0A918RP53"/>
<dbReference type="GO" id="GO:0000976">
    <property type="term" value="F:transcription cis-regulatory region binding"/>
    <property type="evidence" value="ECO:0007669"/>
    <property type="project" value="TreeGrafter"/>
</dbReference>
<evidence type="ECO:0000313" key="6">
    <source>
        <dbReference type="Proteomes" id="UP000614811"/>
    </source>
</evidence>
<evidence type="ECO:0000259" key="4">
    <source>
        <dbReference type="PROSITE" id="PS01124"/>
    </source>
</evidence>
<name>A0A918RP53_9GAMM</name>
<dbReference type="GO" id="GO:0005829">
    <property type="term" value="C:cytosol"/>
    <property type="evidence" value="ECO:0007669"/>
    <property type="project" value="TreeGrafter"/>
</dbReference>
<dbReference type="InterPro" id="IPR032687">
    <property type="entry name" value="AraC-type_N"/>
</dbReference>
<evidence type="ECO:0000256" key="1">
    <source>
        <dbReference type="ARBA" id="ARBA00023015"/>
    </source>
</evidence>
<dbReference type="InterPro" id="IPR018060">
    <property type="entry name" value="HTH_AraC"/>
</dbReference>
<dbReference type="EMBL" id="BMXA01000002">
    <property type="protein sequence ID" value="GHA03827.1"/>
    <property type="molecule type" value="Genomic_DNA"/>
</dbReference>
<evidence type="ECO:0000256" key="3">
    <source>
        <dbReference type="ARBA" id="ARBA00023163"/>
    </source>
</evidence>
<protein>
    <submittedName>
        <fullName evidence="5">Transcriptional regulator</fullName>
    </submittedName>
</protein>
<dbReference type="Pfam" id="PF12625">
    <property type="entry name" value="Arabinose_bd"/>
    <property type="match status" value="1"/>
</dbReference>
<gene>
    <name evidence="5" type="ORF">GCM10008090_11330</name>
</gene>
<keyword evidence="6" id="KW-1185">Reference proteome</keyword>
<dbReference type="GO" id="GO:0003700">
    <property type="term" value="F:DNA-binding transcription factor activity"/>
    <property type="evidence" value="ECO:0007669"/>
    <property type="project" value="InterPro"/>
</dbReference>
<evidence type="ECO:0000313" key="5">
    <source>
        <dbReference type="EMBL" id="GHA03827.1"/>
    </source>
</evidence>
<dbReference type="PROSITE" id="PS01124">
    <property type="entry name" value="HTH_ARAC_FAMILY_2"/>
    <property type="match status" value="1"/>
</dbReference>
<comment type="caution">
    <text evidence="5">The sequence shown here is derived from an EMBL/GenBank/DDBJ whole genome shotgun (WGS) entry which is preliminary data.</text>
</comment>
<feature type="domain" description="HTH araC/xylS-type" evidence="4">
    <location>
        <begin position="233"/>
        <end position="331"/>
    </location>
</feature>
<dbReference type="Pfam" id="PF12833">
    <property type="entry name" value="HTH_18"/>
    <property type="match status" value="1"/>
</dbReference>
<evidence type="ECO:0000256" key="2">
    <source>
        <dbReference type="ARBA" id="ARBA00023125"/>
    </source>
</evidence>
<dbReference type="Gene3D" id="1.10.10.60">
    <property type="entry name" value="Homeodomain-like"/>
    <property type="match status" value="1"/>
</dbReference>
<keyword evidence="3" id="KW-0804">Transcription</keyword>
<dbReference type="PANTHER" id="PTHR47894:SF1">
    <property type="entry name" value="HTH-TYPE TRANSCRIPTIONAL REGULATOR VQSM"/>
    <property type="match status" value="1"/>
</dbReference>
<dbReference type="Proteomes" id="UP000614811">
    <property type="component" value="Unassembled WGS sequence"/>
</dbReference>
<proteinExistence type="predicted"/>
<dbReference type="InterPro" id="IPR009057">
    <property type="entry name" value="Homeodomain-like_sf"/>
</dbReference>
<reference evidence="5" key="1">
    <citation type="journal article" date="2014" name="Int. J. Syst. Evol. Microbiol.">
        <title>Complete genome sequence of Corynebacterium casei LMG S-19264T (=DSM 44701T), isolated from a smear-ripened cheese.</title>
        <authorList>
            <consortium name="US DOE Joint Genome Institute (JGI-PGF)"/>
            <person name="Walter F."/>
            <person name="Albersmeier A."/>
            <person name="Kalinowski J."/>
            <person name="Ruckert C."/>
        </authorList>
    </citation>
    <scope>NUCLEOTIDE SEQUENCE</scope>
    <source>
        <strain evidence="5">KCTC 12711</strain>
    </source>
</reference>
<keyword evidence="2" id="KW-0238">DNA-binding</keyword>